<evidence type="ECO:0000313" key="9">
    <source>
        <dbReference type="EMBL" id="OHB12033.1"/>
    </source>
</evidence>
<evidence type="ECO:0000313" key="10">
    <source>
        <dbReference type="Proteomes" id="UP000177276"/>
    </source>
</evidence>
<dbReference type="PANTHER" id="PTHR46494">
    <property type="entry name" value="CORA FAMILY METAL ION TRANSPORTER (EUROFUNG)"/>
    <property type="match status" value="1"/>
</dbReference>
<dbReference type="GO" id="GO:0015087">
    <property type="term" value="F:cobalt ion transmembrane transporter activity"/>
    <property type="evidence" value="ECO:0007669"/>
    <property type="project" value="TreeGrafter"/>
</dbReference>
<dbReference type="InterPro" id="IPR002523">
    <property type="entry name" value="MgTranspt_CorA/ZnTranspt_ZntB"/>
</dbReference>
<evidence type="ECO:0000256" key="1">
    <source>
        <dbReference type="ARBA" id="ARBA00004651"/>
    </source>
</evidence>
<keyword evidence="6 8" id="KW-1133">Transmembrane helix</keyword>
<organism evidence="9 10">
    <name type="scientific">Candidatus Zambryskibacteria bacterium RIFCSPLOWO2_12_FULL_39_16</name>
    <dbReference type="NCBI Taxonomy" id="1802775"/>
    <lineage>
        <taxon>Bacteria</taxon>
        <taxon>Candidatus Zambryskiibacteriota</taxon>
    </lineage>
</organism>
<name>A0A1G2URN7_9BACT</name>
<accession>A0A1G2URN7</accession>
<evidence type="ECO:0000256" key="2">
    <source>
        <dbReference type="ARBA" id="ARBA00009765"/>
    </source>
</evidence>
<dbReference type="Pfam" id="PF01544">
    <property type="entry name" value="CorA"/>
    <property type="match status" value="1"/>
</dbReference>
<comment type="similarity">
    <text evidence="2">Belongs to the CorA metal ion transporter (MIT) (TC 1.A.35) family.</text>
</comment>
<dbReference type="InterPro" id="IPR045863">
    <property type="entry name" value="CorA_TM1_TM2"/>
</dbReference>
<evidence type="ECO:0000256" key="5">
    <source>
        <dbReference type="ARBA" id="ARBA00022692"/>
    </source>
</evidence>
<sequence length="293" mass="33593">MNQNWIDLNSPTKEEIDSLVLTQNIDPVVAKDFLAPTPTQYARDKDKIIHIVLHIPAFKHSHSTSSIQEVDFIISKNSVVTGRYDSIDALHHFAKQIEVNEILNRDENFHLFFGIMKEIYKSMADKLAYTGNWIEEIEKSIFEGKEKEMVFTISNAGRNLLNFKRVVEAHGNIFEFVRDVGTEKFDKEFGDQAKTLIKEWRQVMKIVNDQIDLLAELRETNNSMLSTKQNEIVKNLAVIGSILLPLTIIGQIFGLSVHSFPLIDNPNAFWIILSLMAVVMSISIIFAKLKKWM</sequence>
<comment type="subcellular location">
    <subcellularLocation>
        <location evidence="1">Cell membrane</location>
        <topology evidence="1">Multi-pass membrane protein</topology>
    </subcellularLocation>
</comment>
<dbReference type="Gene3D" id="1.20.58.340">
    <property type="entry name" value="Magnesium transport protein CorA, transmembrane region"/>
    <property type="match status" value="2"/>
</dbReference>
<keyword evidence="5 8" id="KW-0812">Transmembrane</keyword>
<proteinExistence type="inferred from homology"/>
<dbReference type="EMBL" id="MHWS01000018">
    <property type="protein sequence ID" value="OHB12033.1"/>
    <property type="molecule type" value="Genomic_DNA"/>
</dbReference>
<dbReference type="AlphaFoldDB" id="A0A1G2URN7"/>
<reference evidence="9 10" key="1">
    <citation type="journal article" date="2016" name="Nat. Commun.">
        <title>Thousands of microbial genomes shed light on interconnected biogeochemical processes in an aquifer system.</title>
        <authorList>
            <person name="Anantharaman K."/>
            <person name="Brown C.T."/>
            <person name="Hug L.A."/>
            <person name="Sharon I."/>
            <person name="Castelle C.J."/>
            <person name="Probst A.J."/>
            <person name="Thomas B.C."/>
            <person name="Singh A."/>
            <person name="Wilkins M.J."/>
            <person name="Karaoz U."/>
            <person name="Brodie E.L."/>
            <person name="Williams K.H."/>
            <person name="Hubbard S.S."/>
            <person name="Banfield J.F."/>
        </authorList>
    </citation>
    <scope>NUCLEOTIDE SEQUENCE [LARGE SCALE GENOMIC DNA]</scope>
</reference>
<dbReference type="SUPFAM" id="SSF144083">
    <property type="entry name" value="Magnesium transport protein CorA, transmembrane region"/>
    <property type="match status" value="1"/>
</dbReference>
<dbReference type="GO" id="GO:0050897">
    <property type="term" value="F:cobalt ion binding"/>
    <property type="evidence" value="ECO:0007669"/>
    <property type="project" value="TreeGrafter"/>
</dbReference>
<keyword evidence="7 8" id="KW-0472">Membrane</keyword>
<keyword evidence="4" id="KW-1003">Cell membrane</keyword>
<gene>
    <name evidence="9" type="ORF">A3G46_00850</name>
</gene>
<evidence type="ECO:0000256" key="3">
    <source>
        <dbReference type="ARBA" id="ARBA00022448"/>
    </source>
</evidence>
<dbReference type="Gene3D" id="3.30.460.20">
    <property type="entry name" value="CorA soluble domain-like"/>
    <property type="match status" value="1"/>
</dbReference>
<dbReference type="InterPro" id="IPR045861">
    <property type="entry name" value="CorA_cytoplasmic_dom"/>
</dbReference>
<evidence type="ECO:0000256" key="8">
    <source>
        <dbReference type="SAM" id="Phobius"/>
    </source>
</evidence>
<comment type="caution">
    <text evidence="9">The sequence shown here is derived from an EMBL/GenBank/DDBJ whole genome shotgun (WGS) entry which is preliminary data.</text>
</comment>
<evidence type="ECO:0000256" key="4">
    <source>
        <dbReference type="ARBA" id="ARBA00022475"/>
    </source>
</evidence>
<dbReference type="PANTHER" id="PTHR46494:SF1">
    <property type="entry name" value="CORA FAMILY METAL ION TRANSPORTER (EUROFUNG)"/>
    <property type="match status" value="1"/>
</dbReference>
<evidence type="ECO:0000256" key="7">
    <source>
        <dbReference type="ARBA" id="ARBA00023136"/>
    </source>
</evidence>
<dbReference type="GO" id="GO:0015095">
    <property type="term" value="F:magnesium ion transmembrane transporter activity"/>
    <property type="evidence" value="ECO:0007669"/>
    <property type="project" value="TreeGrafter"/>
</dbReference>
<dbReference type="Proteomes" id="UP000177276">
    <property type="component" value="Unassembled WGS sequence"/>
</dbReference>
<dbReference type="GO" id="GO:0005886">
    <property type="term" value="C:plasma membrane"/>
    <property type="evidence" value="ECO:0007669"/>
    <property type="project" value="UniProtKB-SubCell"/>
</dbReference>
<protein>
    <recommendedName>
        <fullName evidence="11">Magnesium transporter CorA</fullName>
    </recommendedName>
</protein>
<evidence type="ECO:0008006" key="11">
    <source>
        <dbReference type="Google" id="ProtNLM"/>
    </source>
</evidence>
<feature type="transmembrane region" description="Helical" evidence="8">
    <location>
        <begin position="268"/>
        <end position="287"/>
    </location>
</feature>
<feature type="transmembrane region" description="Helical" evidence="8">
    <location>
        <begin position="236"/>
        <end position="256"/>
    </location>
</feature>
<evidence type="ECO:0000256" key="6">
    <source>
        <dbReference type="ARBA" id="ARBA00022989"/>
    </source>
</evidence>
<dbReference type="GO" id="GO:0000287">
    <property type="term" value="F:magnesium ion binding"/>
    <property type="evidence" value="ECO:0007669"/>
    <property type="project" value="TreeGrafter"/>
</dbReference>
<dbReference type="SUPFAM" id="SSF143865">
    <property type="entry name" value="CorA soluble domain-like"/>
    <property type="match status" value="1"/>
</dbReference>
<keyword evidence="3" id="KW-0813">Transport</keyword>